<evidence type="ECO:0000259" key="2">
    <source>
        <dbReference type="Pfam" id="PF14734"/>
    </source>
</evidence>
<protein>
    <recommendedName>
        <fullName evidence="6">DUF4469 domain-containing protein</fullName>
    </recommendedName>
</protein>
<dbReference type="RefSeq" id="WP_103982998.1">
    <property type="nucleotide sequence ID" value="NZ_FNVS01000006.1"/>
</dbReference>
<evidence type="ECO:0000313" key="5">
    <source>
        <dbReference type="Proteomes" id="UP000236725"/>
    </source>
</evidence>
<dbReference type="Gene3D" id="2.70.50.70">
    <property type="match status" value="1"/>
</dbReference>
<dbReference type="InterPro" id="IPR049893">
    <property type="entry name" value="Bvu_2165-like_IHF-HU-DNA_bdg"/>
</dbReference>
<comment type="caution">
    <text evidence="4">The sequence shown here is derived from an EMBL/GenBank/DDBJ whole genome shotgun (WGS) entry which is preliminary data.</text>
</comment>
<keyword evidence="5" id="KW-1185">Reference proteome</keyword>
<dbReference type="Gene3D" id="4.10.520.10">
    <property type="entry name" value="IHF-like DNA-binding proteins"/>
    <property type="match status" value="1"/>
</dbReference>
<proteinExistence type="predicted"/>
<evidence type="ECO:0000259" key="3">
    <source>
        <dbReference type="Pfam" id="PF14848"/>
    </source>
</evidence>
<name>A0A8G2BVP5_9BACT</name>
<evidence type="ECO:0000256" key="1">
    <source>
        <dbReference type="ARBA" id="ARBA00023125"/>
    </source>
</evidence>
<organism evidence="4 5">
    <name type="scientific">Parabacteroides chinchillae</name>
    <dbReference type="NCBI Taxonomy" id="871327"/>
    <lineage>
        <taxon>Bacteria</taxon>
        <taxon>Pseudomonadati</taxon>
        <taxon>Bacteroidota</taxon>
        <taxon>Bacteroidia</taxon>
        <taxon>Bacteroidales</taxon>
        <taxon>Tannerellaceae</taxon>
        <taxon>Parabacteroides</taxon>
    </lineage>
</organism>
<dbReference type="Pfam" id="PF14848">
    <property type="entry name" value="HU-DNA_bdg"/>
    <property type="match status" value="1"/>
</dbReference>
<feature type="domain" description="Bvu-2165-like IHF-HU-like DNA-binding" evidence="3">
    <location>
        <begin position="28"/>
        <end position="135"/>
    </location>
</feature>
<sequence length="265" mass="29844">MDKALPPSEHRPKPQKVYIRLSQSNLPGQEETFKGHVTQRPSINVEELAERLHKNGCGCRPETLISNYRLMTNEIYNALERGYNVDFDLGRVEISANGSFNGHFDRFDPKRHHCIPVFRPSPRLRQLAGDIRGEVSELGAVNSPWPVHVSTLSIIQMEQAGQHAPAPIPAGYNDPLWVYGQRLKIMGDLPEVGVYLTCEGTGETCLIPSNKLYINTDSELCFASPLPLTAGEWTLNVCTQYNYRYRLYKKPRMGSITFTVSNDAP</sequence>
<evidence type="ECO:0000313" key="4">
    <source>
        <dbReference type="EMBL" id="SEF76270.1"/>
    </source>
</evidence>
<evidence type="ECO:0008006" key="6">
    <source>
        <dbReference type="Google" id="ProtNLM"/>
    </source>
</evidence>
<dbReference type="InterPro" id="IPR010992">
    <property type="entry name" value="IHF-like_DNA-bd_dom_sf"/>
</dbReference>
<accession>A0A8G2BVP5</accession>
<dbReference type="InterPro" id="IPR027824">
    <property type="entry name" value="DUF4469"/>
</dbReference>
<gene>
    <name evidence="4" type="ORF">SAMN05444001_10697</name>
</gene>
<dbReference type="Proteomes" id="UP000236725">
    <property type="component" value="Unassembled WGS sequence"/>
</dbReference>
<dbReference type="GO" id="GO:0003677">
    <property type="term" value="F:DNA binding"/>
    <property type="evidence" value="ECO:0007669"/>
    <property type="project" value="UniProtKB-KW"/>
</dbReference>
<feature type="domain" description="DUF4469" evidence="2">
    <location>
        <begin position="176"/>
        <end position="253"/>
    </location>
</feature>
<reference evidence="4 5" key="1">
    <citation type="submission" date="2016-10" db="EMBL/GenBank/DDBJ databases">
        <authorList>
            <person name="Varghese N."/>
            <person name="Submissions S."/>
        </authorList>
    </citation>
    <scope>NUCLEOTIDE SEQUENCE [LARGE SCALE GENOMIC DNA]</scope>
    <source>
        <strain evidence="4 5">DSM 29073</strain>
    </source>
</reference>
<dbReference type="EMBL" id="FNVS01000006">
    <property type="protein sequence ID" value="SEF76270.1"/>
    <property type="molecule type" value="Genomic_DNA"/>
</dbReference>
<keyword evidence="1" id="KW-0238">DNA-binding</keyword>
<dbReference type="CDD" id="cd12843">
    <property type="entry name" value="Bvu_2165_C_like"/>
    <property type="match status" value="1"/>
</dbReference>
<dbReference type="AlphaFoldDB" id="A0A8G2BVP5"/>
<dbReference type="Pfam" id="PF14734">
    <property type="entry name" value="DUF4469"/>
    <property type="match status" value="1"/>
</dbReference>